<dbReference type="CDD" id="cd00158">
    <property type="entry name" value="RHOD"/>
    <property type="match status" value="1"/>
</dbReference>
<dbReference type="PANTHER" id="PTHR43031">
    <property type="entry name" value="FAD-DEPENDENT OXIDOREDUCTASE"/>
    <property type="match status" value="1"/>
</dbReference>
<keyword evidence="3" id="KW-1185">Reference proteome</keyword>
<evidence type="ECO:0000259" key="1">
    <source>
        <dbReference type="PROSITE" id="PS50206"/>
    </source>
</evidence>
<reference evidence="2 3" key="1">
    <citation type="submission" date="2017-11" db="EMBL/GenBank/DDBJ databases">
        <title>Complete genome sequence of Spiroplasma clarkii CN-5 (DSM 19994).</title>
        <authorList>
            <person name="Tsai Y.-M."/>
            <person name="Chang A."/>
            <person name="Lo W.-S."/>
            <person name="Kuo C.-H."/>
        </authorList>
    </citation>
    <scope>NUCLEOTIDE SEQUENCE [LARGE SCALE GENOMIC DNA]</scope>
    <source>
        <strain evidence="2 3">CN-5</strain>
    </source>
</reference>
<dbReference type="Pfam" id="PF00581">
    <property type="entry name" value="Rhodanese"/>
    <property type="match status" value="1"/>
</dbReference>
<sequence>MKSISAEEFNHIKDEVLILDVRSAIEYKTLPKIPGSINVEIDELLSNYQNILKDHTSSVIVTVCNAGNRSGQAAEFLNRHGYNAFVLRGGIYGYKHKFKL</sequence>
<dbReference type="InterPro" id="IPR036873">
    <property type="entry name" value="Rhodanese-like_dom_sf"/>
</dbReference>
<dbReference type="KEGG" id="scla:SCLARK_001594"/>
<evidence type="ECO:0000313" key="3">
    <source>
        <dbReference type="Proteomes" id="UP000231179"/>
    </source>
</evidence>
<organism evidence="2 3">
    <name type="scientific">Spiroplasma clarkii</name>
    <dbReference type="NCBI Taxonomy" id="2139"/>
    <lineage>
        <taxon>Bacteria</taxon>
        <taxon>Bacillati</taxon>
        <taxon>Mycoplasmatota</taxon>
        <taxon>Mollicutes</taxon>
        <taxon>Entomoplasmatales</taxon>
        <taxon>Spiroplasmataceae</taxon>
        <taxon>Spiroplasma</taxon>
    </lineage>
</organism>
<protein>
    <recommendedName>
        <fullName evidence="1">Rhodanese domain-containing protein</fullName>
    </recommendedName>
</protein>
<dbReference type="SMART" id="SM00450">
    <property type="entry name" value="RHOD"/>
    <property type="match status" value="1"/>
</dbReference>
<dbReference type="RefSeq" id="WP_100254953.1">
    <property type="nucleotide sequence ID" value="NZ_CP015819.1"/>
</dbReference>
<dbReference type="EMBL" id="CP024870">
    <property type="protein sequence ID" value="ATX71418.1"/>
    <property type="molecule type" value="Genomic_DNA"/>
</dbReference>
<accession>A0A1Y0L265</accession>
<proteinExistence type="predicted"/>
<name>A0A1Y0L265_9MOLU</name>
<dbReference type="PROSITE" id="PS50206">
    <property type="entry name" value="RHODANESE_3"/>
    <property type="match status" value="1"/>
</dbReference>
<evidence type="ECO:0000313" key="2">
    <source>
        <dbReference type="EMBL" id="ATX71418.1"/>
    </source>
</evidence>
<dbReference type="Gene3D" id="3.40.250.10">
    <property type="entry name" value="Rhodanese-like domain"/>
    <property type="match status" value="1"/>
</dbReference>
<dbReference type="OrthoDB" id="399039at2"/>
<dbReference type="SUPFAM" id="SSF52821">
    <property type="entry name" value="Rhodanese/Cell cycle control phosphatase"/>
    <property type="match status" value="1"/>
</dbReference>
<dbReference type="PANTHER" id="PTHR43031:SF16">
    <property type="entry name" value="OXIDOREDUCTASE"/>
    <property type="match status" value="1"/>
</dbReference>
<feature type="domain" description="Rhodanese" evidence="1">
    <location>
        <begin position="12"/>
        <end position="99"/>
    </location>
</feature>
<dbReference type="AlphaFoldDB" id="A0A1Y0L265"/>
<dbReference type="InterPro" id="IPR050229">
    <property type="entry name" value="GlpE_sulfurtransferase"/>
</dbReference>
<dbReference type="InterPro" id="IPR001763">
    <property type="entry name" value="Rhodanese-like_dom"/>
</dbReference>
<dbReference type="Proteomes" id="UP000231179">
    <property type="component" value="Chromosome"/>
</dbReference>
<gene>
    <name evidence="2" type="ORF">SCLAR_v1c11180</name>
</gene>